<keyword evidence="2" id="KW-1185">Reference proteome</keyword>
<protein>
    <submittedName>
        <fullName evidence="1">Uncharacterized protein</fullName>
    </submittedName>
</protein>
<sequence>MWRRAITKVTAAKRSSQSLGVSWPKKRVWRESNQLPEDSGIQVFELARPPAHLWFLHSLSTALSATSSRFPTLVLQRVSGDFDEFPDNRRGIVMDDAPSINPEVDEATVGVALATATSPAPTRVLQVCPVLFSEVAWFRGSYSGNAVVDQEKSCQT</sequence>
<organism evidence="1 2">
    <name type="scientific">Ascodesmis nigricans</name>
    <dbReference type="NCBI Taxonomy" id="341454"/>
    <lineage>
        <taxon>Eukaryota</taxon>
        <taxon>Fungi</taxon>
        <taxon>Dikarya</taxon>
        <taxon>Ascomycota</taxon>
        <taxon>Pezizomycotina</taxon>
        <taxon>Pezizomycetes</taxon>
        <taxon>Pezizales</taxon>
        <taxon>Ascodesmidaceae</taxon>
        <taxon>Ascodesmis</taxon>
    </lineage>
</organism>
<evidence type="ECO:0000313" key="2">
    <source>
        <dbReference type="Proteomes" id="UP000298138"/>
    </source>
</evidence>
<dbReference type="AlphaFoldDB" id="A0A4S2MP44"/>
<reference evidence="1 2" key="1">
    <citation type="submission" date="2019-04" db="EMBL/GenBank/DDBJ databases">
        <title>Comparative genomics and transcriptomics to analyze fruiting body development in filamentous ascomycetes.</title>
        <authorList>
            <consortium name="DOE Joint Genome Institute"/>
            <person name="Lutkenhaus R."/>
            <person name="Traeger S."/>
            <person name="Breuer J."/>
            <person name="Kuo A."/>
            <person name="Lipzen A."/>
            <person name="Pangilinan J."/>
            <person name="Dilworth D."/>
            <person name="Sandor L."/>
            <person name="Poggeler S."/>
            <person name="Barry K."/>
            <person name="Grigoriev I.V."/>
            <person name="Nowrousian M."/>
        </authorList>
    </citation>
    <scope>NUCLEOTIDE SEQUENCE [LARGE SCALE GENOMIC DNA]</scope>
    <source>
        <strain evidence="1 2">CBS 389.68</strain>
    </source>
</reference>
<proteinExistence type="predicted"/>
<dbReference type="InParanoid" id="A0A4S2MP44"/>
<dbReference type="EMBL" id="ML220136">
    <property type="protein sequence ID" value="TGZ78951.1"/>
    <property type="molecule type" value="Genomic_DNA"/>
</dbReference>
<gene>
    <name evidence="1" type="ORF">EX30DRAFT_125882</name>
</gene>
<evidence type="ECO:0000313" key="1">
    <source>
        <dbReference type="EMBL" id="TGZ78951.1"/>
    </source>
</evidence>
<name>A0A4S2MP44_9PEZI</name>
<dbReference type="Proteomes" id="UP000298138">
    <property type="component" value="Unassembled WGS sequence"/>
</dbReference>
<accession>A0A4S2MP44</accession>